<evidence type="ECO:0000256" key="6">
    <source>
        <dbReference type="ARBA" id="ARBA00023014"/>
    </source>
</evidence>
<feature type="transmembrane region" description="Helical" evidence="8">
    <location>
        <begin position="67"/>
        <end position="87"/>
    </location>
</feature>
<evidence type="ECO:0000313" key="10">
    <source>
        <dbReference type="EMBL" id="VAX05529.1"/>
    </source>
</evidence>
<evidence type="ECO:0000256" key="1">
    <source>
        <dbReference type="ARBA" id="ARBA00022448"/>
    </source>
</evidence>
<name>A0A3B1AHZ1_9ZZZZ</name>
<sequence>MKYSHLLHQRRWVQAAFFTLFILAPPLDLLRLDLSLGHFIFMGQNWTLGIDDFLAGEASAYEAALNIFLRGFLPIAMIVATGFWVSWKYGRLYCGWLCPHYSVVETINALMRRSFARFSFWDKKTLNPINPDGSRTETNRWYWVLLLLASVGFAFLWAVALLTYLLPPDEIYSNLFHARLTHNQFIFISVGTAALFIEFTFARHLFCRYACAVGFFQSLIWMANKKALVVALDRERVADCAACDAACEQACPMRLKPRTIKRKMFTCTECGRCLDACEQVQAGGHGNAGKIQTPLLQWLNDECARDVSERDFGKRPDVPGDCFKQESDKR</sequence>
<organism evidence="10">
    <name type="scientific">hydrothermal vent metagenome</name>
    <dbReference type="NCBI Taxonomy" id="652676"/>
    <lineage>
        <taxon>unclassified sequences</taxon>
        <taxon>metagenomes</taxon>
        <taxon>ecological metagenomes</taxon>
    </lineage>
</organism>
<dbReference type="GO" id="GO:0005886">
    <property type="term" value="C:plasma membrane"/>
    <property type="evidence" value="ECO:0007669"/>
    <property type="project" value="TreeGrafter"/>
</dbReference>
<evidence type="ECO:0000256" key="4">
    <source>
        <dbReference type="ARBA" id="ARBA00022982"/>
    </source>
</evidence>
<dbReference type="PANTHER" id="PTHR30176">
    <property type="entry name" value="FERREDOXIN-TYPE PROTEIN NAPH"/>
    <property type="match status" value="1"/>
</dbReference>
<keyword evidence="1" id="KW-0813">Transport</keyword>
<evidence type="ECO:0000256" key="2">
    <source>
        <dbReference type="ARBA" id="ARBA00022485"/>
    </source>
</evidence>
<dbReference type="SUPFAM" id="SSF54862">
    <property type="entry name" value="4Fe-4S ferredoxins"/>
    <property type="match status" value="1"/>
</dbReference>
<dbReference type="PROSITE" id="PS00198">
    <property type="entry name" value="4FE4S_FER_1"/>
    <property type="match status" value="1"/>
</dbReference>
<dbReference type="EMBL" id="UOFY01000002">
    <property type="protein sequence ID" value="VAX05529.1"/>
    <property type="molecule type" value="Genomic_DNA"/>
</dbReference>
<keyword evidence="3" id="KW-0479">Metal-binding</keyword>
<feature type="domain" description="4Fe-4S ferredoxin-type" evidence="9">
    <location>
        <begin position="186"/>
        <end position="222"/>
    </location>
</feature>
<keyword evidence="6" id="KW-0411">Iron-sulfur</keyword>
<keyword evidence="2" id="KW-0004">4Fe-4S</keyword>
<keyword evidence="8" id="KW-1133">Transmembrane helix</keyword>
<dbReference type="InterPro" id="IPR017896">
    <property type="entry name" value="4Fe4S_Fe-S-bd"/>
</dbReference>
<dbReference type="AlphaFoldDB" id="A0A3B1AHZ1"/>
<accession>A0A3B1AHZ1</accession>
<protein>
    <submittedName>
        <fullName evidence="10">Type cbb3 cytochrome oxidase biogenesis protein CcoG, involved in Cu oxidation</fullName>
    </submittedName>
</protein>
<feature type="transmembrane region" description="Helical" evidence="8">
    <location>
        <begin position="12"/>
        <end position="30"/>
    </location>
</feature>
<evidence type="ECO:0000256" key="8">
    <source>
        <dbReference type="SAM" id="Phobius"/>
    </source>
</evidence>
<feature type="region of interest" description="Disordered" evidence="7">
    <location>
        <begin position="310"/>
        <end position="330"/>
    </location>
</feature>
<dbReference type="GO" id="GO:0046872">
    <property type="term" value="F:metal ion binding"/>
    <property type="evidence" value="ECO:0007669"/>
    <property type="project" value="UniProtKB-KW"/>
</dbReference>
<proteinExistence type="predicted"/>
<keyword evidence="8" id="KW-0472">Membrane</keyword>
<evidence type="ECO:0000256" key="3">
    <source>
        <dbReference type="ARBA" id="ARBA00022723"/>
    </source>
</evidence>
<feature type="transmembrane region" description="Helical" evidence="8">
    <location>
        <begin position="141"/>
        <end position="165"/>
    </location>
</feature>
<keyword evidence="8" id="KW-0812">Transmembrane</keyword>
<evidence type="ECO:0000256" key="5">
    <source>
        <dbReference type="ARBA" id="ARBA00023004"/>
    </source>
</evidence>
<dbReference type="InterPro" id="IPR051684">
    <property type="entry name" value="Electron_Trans/Redox"/>
</dbReference>
<dbReference type="InterPro" id="IPR017900">
    <property type="entry name" value="4Fe4S_Fe_S_CS"/>
</dbReference>
<reference evidence="10" key="1">
    <citation type="submission" date="2018-06" db="EMBL/GenBank/DDBJ databases">
        <authorList>
            <person name="Zhirakovskaya E."/>
        </authorList>
    </citation>
    <scope>NUCLEOTIDE SEQUENCE</scope>
</reference>
<gene>
    <name evidence="10" type="ORF">MNBD_GAMMA25-171</name>
</gene>
<keyword evidence="4" id="KW-0249">Electron transport</keyword>
<dbReference type="GO" id="GO:0051539">
    <property type="term" value="F:4 iron, 4 sulfur cluster binding"/>
    <property type="evidence" value="ECO:0007669"/>
    <property type="project" value="UniProtKB-KW"/>
</dbReference>
<evidence type="ECO:0000259" key="9">
    <source>
        <dbReference type="Pfam" id="PF12801"/>
    </source>
</evidence>
<feature type="domain" description="4Fe-4S ferredoxin-type" evidence="9">
    <location>
        <begin position="76"/>
        <end position="115"/>
    </location>
</feature>
<dbReference type="Pfam" id="PF12801">
    <property type="entry name" value="Fer4_5"/>
    <property type="match status" value="2"/>
</dbReference>
<dbReference type="PANTHER" id="PTHR30176:SF3">
    <property type="entry name" value="FERREDOXIN-TYPE PROTEIN NAPH"/>
    <property type="match status" value="1"/>
</dbReference>
<evidence type="ECO:0000256" key="7">
    <source>
        <dbReference type="SAM" id="MobiDB-lite"/>
    </source>
</evidence>
<keyword evidence="5" id="KW-0408">Iron</keyword>
<feature type="transmembrane region" description="Helical" evidence="8">
    <location>
        <begin position="185"/>
        <end position="206"/>
    </location>
</feature>